<dbReference type="Pfam" id="PF25320">
    <property type="entry name" value="TELO2_ARM"/>
    <property type="match status" value="1"/>
</dbReference>
<feature type="compositionally biased region" description="Polar residues" evidence="4">
    <location>
        <begin position="483"/>
        <end position="503"/>
    </location>
</feature>
<evidence type="ECO:0008006" key="9">
    <source>
        <dbReference type="Google" id="ProtNLM"/>
    </source>
</evidence>
<evidence type="ECO:0000256" key="2">
    <source>
        <dbReference type="ARBA" id="ARBA00006133"/>
    </source>
</evidence>
<evidence type="ECO:0000256" key="4">
    <source>
        <dbReference type="SAM" id="MobiDB-lite"/>
    </source>
</evidence>
<dbReference type="Gene3D" id="1.25.40.720">
    <property type="entry name" value="Telomere length regulation protein 2, C-terminal domain"/>
    <property type="match status" value="1"/>
</dbReference>
<dbReference type="GO" id="GO:0051083">
    <property type="term" value="P:'de novo' cotranslational protein folding"/>
    <property type="evidence" value="ECO:0007669"/>
    <property type="project" value="TreeGrafter"/>
</dbReference>
<dbReference type="OrthoDB" id="10258062at2759"/>
<sequence length="633" mass="73240">MVEKREKNFSCVYLKLMQLFQNTENFEEVRQLIVTWNGSAISDSTINVRGCKFETKEVTEVLKDPVYLKNISDKLFTQIEYNPEHFPGAEEFERFISSGDKSQSFIVQTNLFDGKQKIDSKSCHSSVEKLLCESLVNFLKKDRLVDVFWQQCMVKPTQVLNQRHVYAPSVQTTWDHLERLIVTLPDLISNRLKLATSSCFVPKNYTQIISRAFLETLRRIQNALQNSQDCSLHFLSQLVGKFCMRGYADLLFDELLPEFVDLSKKSPLWRRICSKLVTSVHENQLEAVLQPIIKRYESLDVFSYLLDSINLTSNNKLKFLFTNKWIFIKTAPNDIVPYLVLKHLTKYENEFKKVLFKLLKVWGDQGAIQNTSIKQHEYLSKCILISLGLLTGELKKAWKQELIMKLLETVQCHLQSPNVKIRDFGMVIAEMLTKTVDGEDGKILNFELQRTDEIEYLYSLANDPLNALRVRYVPQSKEEETNNIKQQAEVTESLPNKRASFQSKGREESLDSDDEFEPLNVENGKEIDENIQSVNGVQPPLYLRDCISGLLSNKDPDRLETCLKALANLVRKEPGDLNDVANELLRILLHLENEYNITDFHQIKSESICLVTCKCPNQTSVYLCQQFFEENIF</sequence>
<evidence type="ECO:0000259" key="6">
    <source>
        <dbReference type="Pfam" id="PF25320"/>
    </source>
</evidence>
<evidence type="ECO:0000256" key="1">
    <source>
        <dbReference type="ARBA" id="ARBA00004496"/>
    </source>
</evidence>
<dbReference type="PANTHER" id="PTHR15830">
    <property type="entry name" value="TELOMERE LENGTH REGULATION PROTEIN TEL2 FAMILY MEMBER"/>
    <property type="match status" value="1"/>
</dbReference>
<dbReference type="GO" id="GO:0042162">
    <property type="term" value="F:telomeric DNA binding"/>
    <property type="evidence" value="ECO:0007669"/>
    <property type="project" value="TreeGrafter"/>
</dbReference>
<protein>
    <recommendedName>
        <fullName evidence="9">Telomere length regulation protein TEL2 homolog</fullName>
    </recommendedName>
</protein>
<feature type="region of interest" description="Disordered" evidence="4">
    <location>
        <begin position="478"/>
        <end position="517"/>
    </location>
</feature>
<dbReference type="InterPro" id="IPR016024">
    <property type="entry name" value="ARM-type_fold"/>
</dbReference>
<reference evidence="7" key="1">
    <citation type="submission" date="2021-01" db="UniProtKB">
        <authorList>
            <consortium name="EnsemblMetazoa"/>
        </authorList>
    </citation>
    <scope>IDENTIFICATION</scope>
</reference>
<dbReference type="SUPFAM" id="SSF48371">
    <property type="entry name" value="ARM repeat"/>
    <property type="match status" value="1"/>
</dbReference>
<dbReference type="Proteomes" id="UP000594262">
    <property type="component" value="Unplaced"/>
</dbReference>
<dbReference type="Pfam" id="PF10193">
    <property type="entry name" value="Telomere_reg-2"/>
    <property type="match status" value="1"/>
</dbReference>
<dbReference type="PANTHER" id="PTHR15830:SF10">
    <property type="entry name" value="TELOMERE LENGTH REGULATION PROTEIN TEL2 HOMOLOG"/>
    <property type="match status" value="1"/>
</dbReference>
<accession>A0A7M5XAJ6</accession>
<comment type="similarity">
    <text evidence="2">Belongs to the TEL2 family.</text>
</comment>
<name>A0A7M5XAJ6_9CNID</name>
<dbReference type="GO" id="GO:0051879">
    <property type="term" value="F:Hsp90 protein binding"/>
    <property type="evidence" value="ECO:0007669"/>
    <property type="project" value="TreeGrafter"/>
</dbReference>
<dbReference type="InterPro" id="IPR057348">
    <property type="entry name" value="TELO2_ARM"/>
</dbReference>
<evidence type="ECO:0000313" key="7">
    <source>
        <dbReference type="EnsemblMetazoa" id="CLYHEMP020182.2"/>
    </source>
</evidence>
<evidence type="ECO:0000259" key="5">
    <source>
        <dbReference type="Pfam" id="PF10193"/>
    </source>
</evidence>
<keyword evidence="3" id="KW-0963">Cytoplasm</keyword>
<dbReference type="InterPro" id="IPR051970">
    <property type="entry name" value="TEL2_Regulation"/>
</dbReference>
<dbReference type="InterPro" id="IPR038528">
    <property type="entry name" value="TEL2_C_sf"/>
</dbReference>
<dbReference type="GO" id="GO:0005829">
    <property type="term" value="C:cytosol"/>
    <property type="evidence" value="ECO:0007669"/>
    <property type="project" value="TreeGrafter"/>
</dbReference>
<evidence type="ECO:0000256" key="3">
    <source>
        <dbReference type="ARBA" id="ARBA00022490"/>
    </source>
</evidence>
<feature type="domain" description="Telomere length regulation protein conserved" evidence="5">
    <location>
        <begin position="540"/>
        <end position="631"/>
    </location>
</feature>
<feature type="domain" description="TELO2 ARM repeat" evidence="6">
    <location>
        <begin position="315"/>
        <end position="441"/>
    </location>
</feature>
<dbReference type="InterPro" id="IPR019337">
    <property type="entry name" value="Telomere_length_regulation_dom"/>
</dbReference>
<organism evidence="7 8">
    <name type="scientific">Clytia hemisphaerica</name>
    <dbReference type="NCBI Taxonomy" id="252671"/>
    <lineage>
        <taxon>Eukaryota</taxon>
        <taxon>Metazoa</taxon>
        <taxon>Cnidaria</taxon>
        <taxon>Hydrozoa</taxon>
        <taxon>Hydroidolina</taxon>
        <taxon>Leptothecata</taxon>
        <taxon>Obeliida</taxon>
        <taxon>Clytiidae</taxon>
        <taxon>Clytia</taxon>
    </lineage>
</organism>
<dbReference type="AlphaFoldDB" id="A0A7M5XAJ6"/>
<keyword evidence="8" id="KW-1185">Reference proteome</keyword>
<dbReference type="EnsemblMetazoa" id="CLYHEMT020182.2">
    <property type="protein sequence ID" value="CLYHEMP020182.2"/>
    <property type="gene ID" value="CLYHEMG020182"/>
</dbReference>
<evidence type="ECO:0000313" key="8">
    <source>
        <dbReference type="Proteomes" id="UP000594262"/>
    </source>
</evidence>
<comment type="subcellular location">
    <subcellularLocation>
        <location evidence="1">Cytoplasm</location>
    </subcellularLocation>
</comment>
<proteinExistence type="inferred from homology"/>